<feature type="active site" evidence="2">
    <location>
        <position position="256"/>
    </location>
</feature>
<dbReference type="Pfam" id="PF00868">
    <property type="entry name" value="Transglut_N"/>
    <property type="match status" value="1"/>
</dbReference>
<dbReference type="InterPro" id="IPR036238">
    <property type="entry name" value="Transglutaminase_C_sf"/>
</dbReference>
<evidence type="ECO:0000259" key="3">
    <source>
        <dbReference type="SMART" id="SM00460"/>
    </source>
</evidence>
<reference evidence="4 5" key="1">
    <citation type="submission" date="2024-06" db="EMBL/GenBank/DDBJ databases">
        <authorList>
            <person name="Pan Q."/>
            <person name="Wen M."/>
            <person name="Jouanno E."/>
            <person name="Zahm M."/>
            <person name="Klopp C."/>
            <person name="Cabau C."/>
            <person name="Louis A."/>
            <person name="Berthelot C."/>
            <person name="Parey E."/>
            <person name="Roest Crollius H."/>
            <person name="Montfort J."/>
            <person name="Robinson-Rechavi M."/>
            <person name="Bouchez O."/>
            <person name="Lampietro C."/>
            <person name="Lopez Roques C."/>
            <person name="Donnadieu C."/>
            <person name="Postlethwait J."/>
            <person name="Bobe J."/>
            <person name="Verreycken H."/>
            <person name="Guiguen Y."/>
        </authorList>
    </citation>
    <scope>NUCLEOTIDE SEQUENCE [LARGE SCALE GENOMIC DNA]</scope>
    <source>
        <strain evidence="4">Up_M1</strain>
        <tissue evidence="4">Testis</tissue>
    </source>
</reference>
<dbReference type="InterPro" id="IPR038765">
    <property type="entry name" value="Papain-like_cys_pep_sf"/>
</dbReference>
<proteinExistence type="inferred from homology"/>
<dbReference type="Pfam" id="PF01841">
    <property type="entry name" value="Transglut_core"/>
    <property type="match status" value="1"/>
</dbReference>
<evidence type="ECO:0000313" key="4">
    <source>
        <dbReference type="EMBL" id="KAL1006788.1"/>
    </source>
</evidence>
<feature type="active site" evidence="2">
    <location>
        <position position="343"/>
    </location>
</feature>
<gene>
    <name evidence="4" type="ORF">UPYG_G00077120</name>
</gene>
<dbReference type="Gene3D" id="3.90.260.10">
    <property type="entry name" value="Transglutaminase-like"/>
    <property type="match status" value="1"/>
</dbReference>
<dbReference type="InterPro" id="IPR001102">
    <property type="entry name" value="Transglutaminase_N"/>
</dbReference>
<dbReference type="GO" id="GO:0007399">
    <property type="term" value="P:nervous system development"/>
    <property type="evidence" value="ECO:0007669"/>
    <property type="project" value="UniProtKB-ARBA"/>
</dbReference>
<dbReference type="InterPro" id="IPR036985">
    <property type="entry name" value="Transglutaminase-like_sf"/>
</dbReference>
<dbReference type="InterPro" id="IPR014756">
    <property type="entry name" value="Ig_E-set"/>
</dbReference>
<dbReference type="SUPFAM" id="SSF81296">
    <property type="entry name" value="E set domains"/>
    <property type="match status" value="1"/>
</dbReference>
<dbReference type="SMART" id="SM00460">
    <property type="entry name" value="TGc"/>
    <property type="match status" value="1"/>
</dbReference>
<dbReference type="EMBL" id="JAGEUA010000002">
    <property type="protein sequence ID" value="KAL1006788.1"/>
    <property type="molecule type" value="Genomic_DNA"/>
</dbReference>
<dbReference type="SUPFAM" id="SSF54001">
    <property type="entry name" value="Cysteine proteinases"/>
    <property type="match status" value="1"/>
</dbReference>
<dbReference type="InterPro" id="IPR023608">
    <property type="entry name" value="Transglutaminase_animal"/>
</dbReference>
<keyword evidence="5" id="KW-1185">Reference proteome</keyword>
<evidence type="ECO:0000313" key="5">
    <source>
        <dbReference type="Proteomes" id="UP001557470"/>
    </source>
</evidence>
<comment type="similarity">
    <text evidence="1">Belongs to the transglutaminase superfamily. Transglutaminase family.</text>
</comment>
<feature type="domain" description="Transglutaminase-like" evidence="3">
    <location>
        <begin position="248"/>
        <end position="346"/>
    </location>
</feature>
<feature type="active site" evidence="2">
    <location>
        <position position="318"/>
    </location>
</feature>
<protein>
    <recommendedName>
        <fullName evidence="3">Transglutaminase-like domain-containing protein</fullName>
    </recommendedName>
</protein>
<dbReference type="PANTHER" id="PTHR11590:SF42">
    <property type="entry name" value="COAGULATION FACTOR XIII A CHAIN"/>
    <property type="match status" value="1"/>
</dbReference>
<dbReference type="Gene3D" id="2.60.40.10">
    <property type="entry name" value="Immunoglobulins"/>
    <property type="match status" value="1"/>
</dbReference>
<sequence length="542" mass="61638">MMLVENTWAHNTNRYHVKNNTLIIRRGQEFKITLNFNQPIMPSDEFQIEFYIGKNCNIANGTKTIISFDGTSSQSGSWMGKKIEENGNMCIVGITPAPNAIIGKYQMNVAIIGNSGISRTPSMTLYVLFNAWGPDDDVFMSNELDKQEYLMNEKGCLYQDDSGSGKLWLFGQFEDGVLDACLQILDDSQMPIESRGNAFQVSRNSSAMMNFQRGQGVLVGNWSQDFSLGTEPNFWMGSVQILLEYVKHGPVKYAQCWVFAGVFNTFLRCLGIPARVITNFNSAHDSNGKIVTDLMFTVDGSRIVLNESLSKDSVWNYHCWNEAYMSRPDLHGDYKLSGWQVVDATPQETSDGYFRCGPCPVKAVKEGMLSYQFDARFVFAEVNSTLKMHKIDPRTGKNEIFKVDKEYIGRKIVTKSIGENNFEQAEITLTYKYPKGMLHLMDSAKEESFDITLNPKETSKFWVEVRAEEYLLKLNFQSHLRFMVTAKIKENNQHLMAMQTVHLEAHDFVFSMSGPSKVNQVTFVTVQFINTFSFALMDGRWP</sequence>
<accession>A0ABD0XCX7</accession>
<dbReference type="InterPro" id="IPR013783">
    <property type="entry name" value="Ig-like_fold"/>
</dbReference>
<organism evidence="4 5">
    <name type="scientific">Umbra pygmaea</name>
    <name type="common">Eastern mudminnow</name>
    <dbReference type="NCBI Taxonomy" id="75934"/>
    <lineage>
        <taxon>Eukaryota</taxon>
        <taxon>Metazoa</taxon>
        <taxon>Chordata</taxon>
        <taxon>Craniata</taxon>
        <taxon>Vertebrata</taxon>
        <taxon>Euteleostomi</taxon>
        <taxon>Actinopterygii</taxon>
        <taxon>Neopterygii</taxon>
        <taxon>Teleostei</taxon>
        <taxon>Protacanthopterygii</taxon>
        <taxon>Esociformes</taxon>
        <taxon>Umbridae</taxon>
        <taxon>Umbra</taxon>
    </lineage>
</organism>
<evidence type="ECO:0000256" key="2">
    <source>
        <dbReference type="PIRSR" id="PIRSR000459-1"/>
    </source>
</evidence>
<comment type="caution">
    <text evidence="4">The sequence shown here is derived from an EMBL/GenBank/DDBJ whole genome shotgun (WGS) entry which is preliminary data.</text>
</comment>
<dbReference type="InterPro" id="IPR050779">
    <property type="entry name" value="Transglutaminase"/>
</dbReference>
<dbReference type="AlphaFoldDB" id="A0ABD0XCX7"/>
<name>A0ABD0XCX7_UMBPY</name>
<evidence type="ECO:0000256" key="1">
    <source>
        <dbReference type="ARBA" id="ARBA00005968"/>
    </source>
</evidence>
<dbReference type="SUPFAM" id="SSF49309">
    <property type="entry name" value="Transglutaminase, two C-terminal domains"/>
    <property type="match status" value="1"/>
</dbReference>
<dbReference type="PIRSF" id="PIRSF000459">
    <property type="entry name" value="TGM_EBP42"/>
    <property type="match status" value="1"/>
</dbReference>
<dbReference type="FunFam" id="3.90.260.10:FF:000002">
    <property type="entry name" value="Erythrocyte membrane protein band 4.2"/>
    <property type="match status" value="1"/>
</dbReference>
<dbReference type="PANTHER" id="PTHR11590">
    <property type="entry name" value="PROTEIN-GLUTAMINE GAMMA-GLUTAMYLTRANSFERASE"/>
    <property type="match status" value="1"/>
</dbReference>
<dbReference type="InterPro" id="IPR002931">
    <property type="entry name" value="Transglutaminase-like"/>
</dbReference>
<dbReference type="Proteomes" id="UP001557470">
    <property type="component" value="Unassembled WGS sequence"/>
</dbReference>